<organism evidence="1 2">
    <name type="scientific">Ensete ventricosum</name>
    <name type="common">Abyssinian banana</name>
    <name type="synonym">Musa ensete</name>
    <dbReference type="NCBI Taxonomy" id="4639"/>
    <lineage>
        <taxon>Eukaryota</taxon>
        <taxon>Viridiplantae</taxon>
        <taxon>Streptophyta</taxon>
        <taxon>Embryophyta</taxon>
        <taxon>Tracheophyta</taxon>
        <taxon>Spermatophyta</taxon>
        <taxon>Magnoliopsida</taxon>
        <taxon>Liliopsida</taxon>
        <taxon>Zingiberales</taxon>
        <taxon>Musaceae</taxon>
        <taxon>Ensete</taxon>
    </lineage>
</organism>
<comment type="caution">
    <text evidence="1">The sequence shown here is derived from an EMBL/GenBank/DDBJ whole genome shotgun (WGS) entry which is preliminary data.</text>
</comment>
<proteinExistence type="predicted"/>
<evidence type="ECO:0000313" key="1">
    <source>
        <dbReference type="EMBL" id="RRT46530.1"/>
    </source>
</evidence>
<sequence length="212" mass="24184">MQAIPDDHEPSPNMIKPKPMGLITHNRIYVCIDTSPYPVIADLVIIVALPRGGHPYVWRHHPCWRQGWPRAAAPCGRLTASPLCERSIASGYRPLRALLASLSGWPWLQPAAPVQWALAIAWPWVVGTMGAGHGWPPLLLAAFATKTQQEHIQRFYVIQSHHTQFKTNLSHENFGSDTTIGKPQREHHMRRLYIPVFQIWMEKMKKVKRPHL</sequence>
<protein>
    <submittedName>
        <fullName evidence="1">Uncharacterized protein</fullName>
    </submittedName>
</protein>
<dbReference type="Proteomes" id="UP000287651">
    <property type="component" value="Unassembled WGS sequence"/>
</dbReference>
<accession>A0A426Y4H9</accession>
<reference evidence="1 2" key="1">
    <citation type="journal article" date="2014" name="Agronomy (Basel)">
        <title>A Draft Genome Sequence for Ensete ventricosum, the Drought-Tolerant Tree Against Hunger.</title>
        <authorList>
            <person name="Harrison J."/>
            <person name="Moore K.A."/>
            <person name="Paszkiewicz K."/>
            <person name="Jones T."/>
            <person name="Grant M."/>
            <person name="Ambacheew D."/>
            <person name="Muzemil S."/>
            <person name="Studholme D.J."/>
        </authorList>
    </citation>
    <scope>NUCLEOTIDE SEQUENCE [LARGE SCALE GENOMIC DNA]</scope>
</reference>
<dbReference type="AlphaFoldDB" id="A0A426Y4H9"/>
<gene>
    <name evidence="1" type="ORF">B296_00021237</name>
</gene>
<name>A0A426Y4H9_ENSVE</name>
<evidence type="ECO:0000313" key="2">
    <source>
        <dbReference type="Proteomes" id="UP000287651"/>
    </source>
</evidence>
<dbReference type="EMBL" id="AMZH03015134">
    <property type="protein sequence ID" value="RRT46530.1"/>
    <property type="molecule type" value="Genomic_DNA"/>
</dbReference>